<feature type="transmembrane region" description="Helical" evidence="7">
    <location>
        <begin position="586"/>
        <end position="604"/>
    </location>
</feature>
<dbReference type="PROSITE" id="PS50283">
    <property type="entry name" value="NA_SOLUT_SYMP_3"/>
    <property type="match status" value="1"/>
</dbReference>
<evidence type="ECO:0000256" key="6">
    <source>
        <dbReference type="RuleBase" id="RU362091"/>
    </source>
</evidence>
<feature type="transmembrane region" description="Helical" evidence="7">
    <location>
        <begin position="345"/>
        <end position="371"/>
    </location>
</feature>
<evidence type="ECO:0000313" key="8">
    <source>
        <dbReference type="EMBL" id="KAK4292581.1"/>
    </source>
</evidence>
<organism evidence="8 9">
    <name type="scientific">Petrolisthes manimaculis</name>
    <dbReference type="NCBI Taxonomy" id="1843537"/>
    <lineage>
        <taxon>Eukaryota</taxon>
        <taxon>Metazoa</taxon>
        <taxon>Ecdysozoa</taxon>
        <taxon>Arthropoda</taxon>
        <taxon>Crustacea</taxon>
        <taxon>Multicrustacea</taxon>
        <taxon>Malacostraca</taxon>
        <taxon>Eumalacostraca</taxon>
        <taxon>Eucarida</taxon>
        <taxon>Decapoda</taxon>
        <taxon>Pleocyemata</taxon>
        <taxon>Anomura</taxon>
        <taxon>Galatheoidea</taxon>
        <taxon>Porcellanidae</taxon>
        <taxon>Petrolisthes</taxon>
    </lineage>
</organism>
<feature type="transmembrane region" description="Helical" evidence="7">
    <location>
        <begin position="391"/>
        <end position="409"/>
    </location>
</feature>
<dbReference type="Gene3D" id="1.20.1730.10">
    <property type="entry name" value="Sodium/glucose cotransporter"/>
    <property type="match status" value="1"/>
</dbReference>
<comment type="similarity">
    <text evidence="2 6">Belongs to the sodium:solute symporter (SSF) (TC 2.A.21) family.</text>
</comment>
<protein>
    <recommendedName>
        <fullName evidence="10">Sodium/solute symporter</fullName>
    </recommendedName>
</protein>
<feature type="transmembrane region" description="Helical" evidence="7">
    <location>
        <begin position="307"/>
        <end position="324"/>
    </location>
</feature>
<accession>A0AAE1TPG3</accession>
<dbReference type="InterPro" id="IPR038377">
    <property type="entry name" value="Na/Glc_symporter_sf"/>
</dbReference>
<feature type="transmembrane region" description="Helical" evidence="7">
    <location>
        <begin position="525"/>
        <end position="547"/>
    </location>
</feature>
<evidence type="ECO:0000256" key="5">
    <source>
        <dbReference type="ARBA" id="ARBA00023136"/>
    </source>
</evidence>
<evidence type="ECO:0000256" key="1">
    <source>
        <dbReference type="ARBA" id="ARBA00004141"/>
    </source>
</evidence>
<evidence type="ECO:0000313" key="9">
    <source>
        <dbReference type="Proteomes" id="UP001292094"/>
    </source>
</evidence>
<feature type="transmembrane region" description="Helical" evidence="7">
    <location>
        <begin position="468"/>
        <end position="490"/>
    </location>
</feature>
<feature type="transmembrane region" description="Helical" evidence="7">
    <location>
        <begin position="264"/>
        <end position="287"/>
    </location>
</feature>
<dbReference type="Pfam" id="PF00474">
    <property type="entry name" value="SSF"/>
    <property type="match status" value="1"/>
</dbReference>
<reference evidence="8" key="1">
    <citation type="submission" date="2023-11" db="EMBL/GenBank/DDBJ databases">
        <title>Genome assemblies of two species of porcelain crab, Petrolisthes cinctipes and Petrolisthes manimaculis (Anomura: Porcellanidae).</title>
        <authorList>
            <person name="Angst P."/>
        </authorList>
    </citation>
    <scope>NUCLEOTIDE SEQUENCE</scope>
    <source>
        <strain evidence="8">PB745_02</strain>
        <tissue evidence="8">Gill</tissue>
    </source>
</reference>
<feature type="transmembrane region" description="Helical" evidence="7">
    <location>
        <begin position="197"/>
        <end position="220"/>
    </location>
</feature>
<sequence>MSDSSNVRQMADVLLRNESQPEYEVNTNNPFSVTVNETYNSAAGSENKYLNVNGSNESLSLGVGVNGSDMGLEYEEGWMLGTVDLVVVVVYLVGSLGLGLWYGRKQRSDPVDYFLAGRASSWPLVGLSIYASNISSTTLVGLAGSAYKHGLAVYNYEWMATLILVVMAYVMLPGLIRSQVFTLPELLQLMYCPAARYYFSAINIVINIVMQTAGSLYAGALLLQVLLPNWELWHIMLALGSLAAFYTVLGGLTAVMVTDAVQAVLLLVGSITMTVCAVMKAGGWNAVVAAQPQGHFSIIRSLEDPSVPWLGLPGVFLLGFYFYATNQFMAQRMLSARSVEHGQWAAMLTALLKLSGLFVMVLPGLAARVLYPDLTRTDLVYPTLMFDLLPTGLRGLVLSGFLAALMSMLDSTMNGVATLFTMDFIRPAFPNMTQGTLLLVGQVTTVVVMLVAVAWAPQIQHFPSLFRYLQQVLAYSVSPVLALYIVGFFWQGGTPTAAMATLAIGTLAGLAFFLAIEVFQLFNFHFLYVPSILLVLSIMILVIVSLLDPRHKKKVDHLQKRPVLWSLKEFREETKALKKKPLWQNYRLQSVVVLIITFAILIAFW</sequence>
<keyword evidence="3 7" id="KW-0812">Transmembrane</keyword>
<keyword evidence="4 7" id="KW-1133">Transmembrane helix</keyword>
<feature type="transmembrane region" description="Helical" evidence="7">
    <location>
        <begin position="497"/>
        <end position="519"/>
    </location>
</feature>
<dbReference type="Proteomes" id="UP001292094">
    <property type="component" value="Unassembled WGS sequence"/>
</dbReference>
<feature type="transmembrane region" description="Helical" evidence="7">
    <location>
        <begin position="78"/>
        <end position="103"/>
    </location>
</feature>
<keyword evidence="9" id="KW-1185">Reference proteome</keyword>
<dbReference type="GO" id="GO:0005412">
    <property type="term" value="F:D-glucose:sodium symporter activity"/>
    <property type="evidence" value="ECO:0007669"/>
    <property type="project" value="TreeGrafter"/>
</dbReference>
<dbReference type="AlphaFoldDB" id="A0AAE1TPG3"/>
<dbReference type="InterPro" id="IPR001734">
    <property type="entry name" value="Na/solute_symporter"/>
</dbReference>
<feature type="transmembrane region" description="Helical" evidence="7">
    <location>
        <begin position="124"/>
        <end position="146"/>
    </location>
</feature>
<dbReference type="EMBL" id="JAWZYT010004788">
    <property type="protein sequence ID" value="KAK4292581.1"/>
    <property type="molecule type" value="Genomic_DNA"/>
</dbReference>
<evidence type="ECO:0000256" key="7">
    <source>
        <dbReference type="SAM" id="Phobius"/>
    </source>
</evidence>
<name>A0AAE1TPG3_9EUCA</name>
<evidence type="ECO:0000256" key="4">
    <source>
        <dbReference type="ARBA" id="ARBA00022989"/>
    </source>
</evidence>
<evidence type="ECO:0000256" key="2">
    <source>
        <dbReference type="ARBA" id="ARBA00006434"/>
    </source>
</evidence>
<evidence type="ECO:0008006" key="10">
    <source>
        <dbReference type="Google" id="ProtNLM"/>
    </source>
</evidence>
<feature type="transmembrane region" description="Helical" evidence="7">
    <location>
        <begin position="436"/>
        <end position="456"/>
    </location>
</feature>
<evidence type="ECO:0000256" key="3">
    <source>
        <dbReference type="ARBA" id="ARBA00022692"/>
    </source>
</evidence>
<proteinExistence type="inferred from homology"/>
<feature type="transmembrane region" description="Helical" evidence="7">
    <location>
        <begin position="158"/>
        <end position="176"/>
    </location>
</feature>
<keyword evidence="5 7" id="KW-0472">Membrane</keyword>
<gene>
    <name evidence="8" type="ORF">Pmani_034669</name>
</gene>
<dbReference type="PANTHER" id="PTHR11819:SF195">
    <property type="entry name" value="SODIUM_GLUCOSE COTRANSPORTER 4"/>
    <property type="match status" value="1"/>
</dbReference>
<dbReference type="NCBIfam" id="TIGR00813">
    <property type="entry name" value="sss"/>
    <property type="match status" value="1"/>
</dbReference>
<feature type="transmembrane region" description="Helical" evidence="7">
    <location>
        <begin position="232"/>
        <end position="257"/>
    </location>
</feature>
<comment type="subcellular location">
    <subcellularLocation>
        <location evidence="1">Membrane</location>
        <topology evidence="1">Multi-pass membrane protein</topology>
    </subcellularLocation>
</comment>
<comment type="caution">
    <text evidence="8">The sequence shown here is derived from an EMBL/GenBank/DDBJ whole genome shotgun (WGS) entry which is preliminary data.</text>
</comment>
<dbReference type="GO" id="GO:0005886">
    <property type="term" value="C:plasma membrane"/>
    <property type="evidence" value="ECO:0007669"/>
    <property type="project" value="TreeGrafter"/>
</dbReference>
<dbReference type="PANTHER" id="PTHR11819">
    <property type="entry name" value="SOLUTE CARRIER FAMILY 5"/>
    <property type="match status" value="1"/>
</dbReference>